<dbReference type="RefSeq" id="WP_186815825.1">
    <property type="nucleotide sequence ID" value="NZ_BJXB01000003.1"/>
</dbReference>
<feature type="transmembrane region" description="Helical" evidence="1">
    <location>
        <begin position="123"/>
        <end position="144"/>
    </location>
</feature>
<name>A0A511MXV8_DEIC1</name>
<feature type="transmembrane region" description="Helical" evidence="1">
    <location>
        <begin position="54"/>
        <end position="71"/>
    </location>
</feature>
<dbReference type="InterPro" id="IPR010390">
    <property type="entry name" value="ABC-2_transporter-like"/>
</dbReference>
<dbReference type="PANTHER" id="PTHR36833">
    <property type="entry name" value="SLR0610 PROTEIN-RELATED"/>
    <property type="match status" value="1"/>
</dbReference>
<keyword evidence="3" id="KW-1185">Reference proteome</keyword>
<feature type="transmembrane region" description="Helical" evidence="1">
    <location>
        <begin position="24"/>
        <end position="48"/>
    </location>
</feature>
<reference evidence="2 3" key="1">
    <citation type="submission" date="2019-07" db="EMBL/GenBank/DDBJ databases">
        <title>Whole genome shotgun sequence of Deinococcus cellulosilyticus NBRC 106333.</title>
        <authorList>
            <person name="Hosoyama A."/>
            <person name="Uohara A."/>
            <person name="Ohji S."/>
            <person name="Ichikawa N."/>
        </authorList>
    </citation>
    <scope>NUCLEOTIDE SEQUENCE [LARGE SCALE GENOMIC DNA]</scope>
    <source>
        <strain evidence="2 3">NBRC 106333</strain>
    </source>
</reference>
<dbReference type="Pfam" id="PF06182">
    <property type="entry name" value="ABC2_membrane_6"/>
    <property type="match status" value="1"/>
</dbReference>
<comment type="caution">
    <text evidence="2">The sequence shown here is derived from an EMBL/GenBank/DDBJ whole genome shotgun (WGS) entry which is preliminary data.</text>
</comment>
<feature type="transmembrane region" description="Helical" evidence="1">
    <location>
        <begin position="195"/>
        <end position="218"/>
    </location>
</feature>
<sequence length="262" mass="29585">MASYTRMYFDLLAQNIKTKLEYRVNFFIGGISTLAGQVAGLLTLWVVMETIPTLKGWTLHQLLLIYGLLVLSKSLNHMFADNLWRLGWAYIRTGDFDRYLVRPVNPLFHLIADRFCEDGIGNFVVGLGLLIYSSIALDIPWTFFNVLYTLLMVLSGGLVFFGINLITASLSFWMTDSLPLMWGVFETHEFAKYPLKIYHTSVNVIFTWILPFGIASYYPASYLLGHPVGWLAWIAPLVALVLVLVGYGVWKTGLSRYTGAGS</sequence>
<keyword evidence="1" id="KW-0812">Transmembrane</keyword>
<organism evidence="2 3">
    <name type="scientific">Deinococcus cellulosilyticus (strain DSM 18568 / NBRC 106333 / KACC 11606 / 5516J-15)</name>
    <dbReference type="NCBI Taxonomy" id="1223518"/>
    <lineage>
        <taxon>Bacteria</taxon>
        <taxon>Thermotogati</taxon>
        <taxon>Deinococcota</taxon>
        <taxon>Deinococci</taxon>
        <taxon>Deinococcales</taxon>
        <taxon>Deinococcaceae</taxon>
        <taxon>Deinococcus</taxon>
    </lineage>
</organism>
<protein>
    <submittedName>
        <fullName evidence="2">Multidrug ABC transporter permease</fullName>
    </submittedName>
</protein>
<dbReference type="Proteomes" id="UP000321306">
    <property type="component" value="Unassembled WGS sequence"/>
</dbReference>
<feature type="transmembrane region" description="Helical" evidence="1">
    <location>
        <begin position="150"/>
        <end position="174"/>
    </location>
</feature>
<evidence type="ECO:0000313" key="3">
    <source>
        <dbReference type="Proteomes" id="UP000321306"/>
    </source>
</evidence>
<proteinExistence type="predicted"/>
<dbReference type="AlphaFoldDB" id="A0A511MXV8"/>
<keyword evidence="1" id="KW-0472">Membrane</keyword>
<feature type="transmembrane region" description="Helical" evidence="1">
    <location>
        <begin position="230"/>
        <end position="250"/>
    </location>
</feature>
<gene>
    <name evidence="2" type="ORF">DC3_10240</name>
</gene>
<evidence type="ECO:0000313" key="2">
    <source>
        <dbReference type="EMBL" id="GEM45389.1"/>
    </source>
</evidence>
<dbReference type="EMBL" id="BJXB01000003">
    <property type="protein sequence ID" value="GEM45389.1"/>
    <property type="molecule type" value="Genomic_DNA"/>
</dbReference>
<evidence type="ECO:0000256" key="1">
    <source>
        <dbReference type="SAM" id="Phobius"/>
    </source>
</evidence>
<dbReference type="PANTHER" id="PTHR36833:SF1">
    <property type="entry name" value="INTEGRAL MEMBRANE TRANSPORT PROTEIN"/>
    <property type="match status" value="1"/>
</dbReference>
<keyword evidence="1" id="KW-1133">Transmembrane helix</keyword>
<accession>A0A511MXV8</accession>